<organism evidence="4 5">
    <name type="scientific">Virgisporangium aliadipatigenens</name>
    <dbReference type="NCBI Taxonomy" id="741659"/>
    <lineage>
        <taxon>Bacteria</taxon>
        <taxon>Bacillati</taxon>
        <taxon>Actinomycetota</taxon>
        <taxon>Actinomycetes</taxon>
        <taxon>Micromonosporales</taxon>
        <taxon>Micromonosporaceae</taxon>
        <taxon>Virgisporangium</taxon>
    </lineage>
</organism>
<evidence type="ECO:0000256" key="1">
    <source>
        <dbReference type="SAM" id="Phobius"/>
    </source>
</evidence>
<name>A0A8J3YJ81_9ACTN</name>
<feature type="signal peptide" evidence="2">
    <location>
        <begin position="1"/>
        <end position="22"/>
    </location>
</feature>
<keyword evidence="5" id="KW-1185">Reference proteome</keyword>
<feature type="domain" description="DUF4397" evidence="3">
    <location>
        <begin position="33"/>
        <end position="154"/>
    </location>
</feature>
<dbReference type="InterPro" id="IPR025510">
    <property type="entry name" value="DUF4397"/>
</dbReference>
<comment type="caution">
    <text evidence="4">The sequence shown here is derived from an EMBL/GenBank/DDBJ whole genome shotgun (WGS) entry which is preliminary data.</text>
</comment>
<dbReference type="Pfam" id="PF14344">
    <property type="entry name" value="DUF4397"/>
    <property type="match status" value="1"/>
</dbReference>
<gene>
    <name evidence="4" type="ORF">Val02_32950</name>
</gene>
<keyword evidence="1" id="KW-0472">Membrane</keyword>
<protein>
    <recommendedName>
        <fullName evidence="3">DUF4397 domain-containing protein</fullName>
    </recommendedName>
</protein>
<evidence type="ECO:0000313" key="5">
    <source>
        <dbReference type="Proteomes" id="UP000619260"/>
    </source>
</evidence>
<dbReference type="AlphaFoldDB" id="A0A8J3YJ81"/>
<sequence length="279" mass="27609">MSRTLRASALSAAAALAFVATAAVPAQAAAVGYVRLAHLSPDTPAVDVYLAGVDGSSPKKFPAVGYGVVSQYLPLSEGTYAVAMRGAGAAESTPPVLSTQVTVSGGGAYTVAGVGRNAELGLKVIGDDLGLPSAGKAKVRVVQASVKAPVIDVTTSSGATIASGAAFATTTPYQEVNPGAWKLKLQPQGATTATEVAADCAAGGVYSVLVLDDASGGLKVEVRTDAKGGAVVPAGGVDTGAGGTAHNRTLLISAQVALAVLLTAGMGAWLVRRRRRVVV</sequence>
<evidence type="ECO:0000313" key="4">
    <source>
        <dbReference type="EMBL" id="GIJ46409.1"/>
    </source>
</evidence>
<dbReference type="Proteomes" id="UP000619260">
    <property type="component" value="Unassembled WGS sequence"/>
</dbReference>
<dbReference type="EMBL" id="BOPF01000010">
    <property type="protein sequence ID" value="GIJ46409.1"/>
    <property type="molecule type" value="Genomic_DNA"/>
</dbReference>
<proteinExistence type="predicted"/>
<keyword evidence="2" id="KW-0732">Signal</keyword>
<feature type="transmembrane region" description="Helical" evidence="1">
    <location>
        <begin position="250"/>
        <end position="271"/>
    </location>
</feature>
<reference evidence="4" key="1">
    <citation type="submission" date="2021-01" db="EMBL/GenBank/DDBJ databases">
        <title>Whole genome shotgun sequence of Virgisporangium aliadipatigenens NBRC 105644.</title>
        <authorList>
            <person name="Komaki H."/>
            <person name="Tamura T."/>
        </authorList>
    </citation>
    <scope>NUCLEOTIDE SEQUENCE</scope>
    <source>
        <strain evidence="4">NBRC 105644</strain>
    </source>
</reference>
<dbReference type="RefSeq" id="WP_203899939.1">
    <property type="nucleotide sequence ID" value="NZ_BOPF01000010.1"/>
</dbReference>
<keyword evidence="1" id="KW-0812">Transmembrane</keyword>
<evidence type="ECO:0000256" key="2">
    <source>
        <dbReference type="SAM" id="SignalP"/>
    </source>
</evidence>
<accession>A0A8J3YJ81</accession>
<evidence type="ECO:0000259" key="3">
    <source>
        <dbReference type="Pfam" id="PF14344"/>
    </source>
</evidence>
<keyword evidence="1" id="KW-1133">Transmembrane helix</keyword>
<feature type="chain" id="PRO_5039292337" description="DUF4397 domain-containing protein" evidence="2">
    <location>
        <begin position="23"/>
        <end position="279"/>
    </location>
</feature>